<dbReference type="EMBL" id="JAICCE010000022">
    <property type="protein sequence ID" value="KAG9261916.1"/>
    <property type="molecule type" value="Genomic_DNA"/>
</dbReference>
<dbReference type="InterPro" id="IPR018933">
    <property type="entry name" value="Netrin_module_non-TIMP"/>
</dbReference>
<dbReference type="GO" id="GO:0005615">
    <property type="term" value="C:extracellular space"/>
    <property type="evidence" value="ECO:0007669"/>
    <property type="project" value="InterPro"/>
</dbReference>
<dbReference type="InterPro" id="IPR008993">
    <property type="entry name" value="TIMP-like_OB-fold"/>
</dbReference>
<keyword evidence="4" id="KW-0732">Signal</keyword>
<dbReference type="Pfam" id="PF01835">
    <property type="entry name" value="MG2"/>
    <property type="match status" value="1"/>
</dbReference>
<dbReference type="InterPro" id="IPR011626">
    <property type="entry name" value="Alpha-macroglobulin_TED"/>
</dbReference>
<dbReference type="Pfam" id="PF21309">
    <property type="entry name" value="C5_CUB"/>
    <property type="match status" value="1"/>
</dbReference>
<evidence type="ECO:0000256" key="3">
    <source>
        <dbReference type="ARBA" id="ARBA00023157"/>
    </source>
</evidence>
<dbReference type="InterPro" id="IPR001599">
    <property type="entry name" value="Macroglobln_a2"/>
</dbReference>
<feature type="chain" id="PRO_5044668805" evidence="4">
    <location>
        <begin position="20"/>
        <end position="1708"/>
    </location>
</feature>
<dbReference type="InterPro" id="IPR001134">
    <property type="entry name" value="Netrin_domain"/>
</dbReference>
<dbReference type="Proteomes" id="UP000694621">
    <property type="component" value="Unplaced"/>
</dbReference>
<reference evidence="6 9" key="1">
    <citation type="submission" date="2021-07" db="EMBL/GenBank/DDBJ databases">
        <authorList>
            <person name="Imarazene B."/>
            <person name="Zahm M."/>
            <person name="Klopp C."/>
            <person name="Cabau C."/>
            <person name="Beille S."/>
            <person name="Jouanno E."/>
            <person name="Castinel A."/>
            <person name="Lluch J."/>
            <person name="Gil L."/>
            <person name="Kuchtly C."/>
            <person name="Lopez Roques C."/>
            <person name="Donnadieu C."/>
            <person name="Parrinello H."/>
            <person name="Journot L."/>
            <person name="Du K."/>
            <person name="Schartl M."/>
            <person name="Retaux S."/>
            <person name="Guiguen Y."/>
        </authorList>
    </citation>
    <scope>NUCLEOTIDE SEQUENCE [LARGE SCALE GENOMIC DNA]</scope>
    <source>
        <strain evidence="6">Pach_M1</strain>
        <tissue evidence="6">Testis</tissue>
    </source>
</reference>
<dbReference type="InterPro" id="IPR002890">
    <property type="entry name" value="MG2"/>
</dbReference>
<dbReference type="Gene3D" id="2.40.50.120">
    <property type="match status" value="1"/>
</dbReference>
<evidence type="ECO:0000256" key="2">
    <source>
        <dbReference type="ARBA" id="ARBA00022525"/>
    </source>
</evidence>
<dbReference type="Gene3D" id="2.60.40.10">
    <property type="entry name" value="Immunoglobulins"/>
    <property type="match status" value="2"/>
</dbReference>
<dbReference type="InterPro" id="IPR041425">
    <property type="entry name" value="C3/4/5_MG1"/>
</dbReference>
<comment type="subcellular location">
    <subcellularLocation>
        <location evidence="1">Secreted</location>
    </subcellularLocation>
</comment>
<name>A0A8B9GY16_ASTMX</name>
<dbReference type="SMART" id="SM00643">
    <property type="entry name" value="C345C"/>
    <property type="match status" value="1"/>
</dbReference>
<reference evidence="7" key="2">
    <citation type="submission" date="2025-05" db="UniProtKB">
        <authorList>
            <consortium name="Ensembl"/>
        </authorList>
    </citation>
    <scope>IDENTIFICATION</scope>
</reference>
<dbReference type="Pfam" id="PF07703">
    <property type="entry name" value="A2M_BRD"/>
    <property type="match status" value="1"/>
</dbReference>
<organism evidence="7 8">
    <name type="scientific">Astyanax mexicanus</name>
    <name type="common">Blind cave fish</name>
    <name type="synonym">Astyanax fasciatus mexicanus</name>
    <dbReference type="NCBI Taxonomy" id="7994"/>
    <lineage>
        <taxon>Eukaryota</taxon>
        <taxon>Metazoa</taxon>
        <taxon>Chordata</taxon>
        <taxon>Craniata</taxon>
        <taxon>Vertebrata</taxon>
        <taxon>Euteleostomi</taxon>
        <taxon>Actinopterygii</taxon>
        <taxon>Neopterygii</taxon>
        <taxon>Teleostei</taxon>
        <taxon>Ostariophysi</taxon>
        <taxon>Characiformes</taxon>
        <taxon>Characoidei</taxon>
        <taxon>Acestrorhamphidae</taxon>
        <taxon>Acestrorhamphinae</taxon>
        <taxon>Astyanax</taxon>
    </lineage>
</organism>
<feature type="domain" description="NTR" evidence="5">
    <location>
        <begin position="1561"/>
        <end position="1705"/>
    </location>
</feature>
<evidence type="ECO:0000259" key="5">
    <source>
        <dbReference type="PROSITE" id="PS50189"/>
    </source>
</evidence>
<dbReference type="Pfam" id="PF17789">
    <property type="entry name" value="MG4"/>
    <property type="match status" value="1"/>
</dbReference>
<dbReference type="SMART" id="SM01359">
    <property type="entry name" value="A2M_N_2"/>
    <property type="match status" value="1"/>
</dbReference>
<dbReference type="Gene3D" id="2.60.40.1940">
    <property type="match status" value="1"/>
</dbReference>
<gene>
    <name evidence="7" type="primary">c5</name>
    <name evidence="6" type="synonym">C5</name>
    <name evidence="6" type="ORF">AMEX_G25530</name>
</gene>
<dbReference type="InterPro" id="IPR050473">
    <property type="entry name" value="A2M/Complement_sys"/>
</dbReference>
<sequence>MMRILLLLCVMNMLRWTEAQEKTYLITAPKLWRVDAMETVLVHLIGYEQETTVKLNLKSSLALCAKTYASESVILNAQNQFQASTTLRIYPKDIRKEQTEVYLEAVSSSFSTSQTIPVTRQNGFLFIQTDKPLYTPEQKVEVRVYSLNAQLRKSSRAVSLTFIDPEGTKMEVIEVADINGVKPLLPPFKIPLKPIFGVWKIEAAYTNDFSTTATAEFEIKEYVLPSISVRIQPEDNYVSIVNFQAFKINIFAKYVSGTPVDSAEVFLKFGYISNNVIVMLPSTLMRYTMYKGELSVELDIKSALSKMDSGPMTLRDMNNHFLHVVVLLQESTGGISQEAILSNVKFANAPFTLSLIATPPFIKPTLPYSIRVLVKDPLGEPVSGVGVKMRGTLTNTYQEQEPIRFQGFLNEITHSSQKDGVVYFIWNTPGHAAKADFTFETADTQYPPESQAQLQLKTEVYQSVNQRFLYIDLPSELSSFEVDSYANIKIYFSYRDYLPLKTFNYQIVSKGKVVKFATVQRVSEKSQNINFKVTADMVPSARLLVYYILSGEQRAELVADSVWLDIKAKCVNSLDVNLAATDKAYKPKEKLQLSVKTKSDSLSSLVALSAVDMALYNLRSNDKDPMNKVLRHFEHSDLGCGGGGGRNNIDVFHRAGLTFLTNANVMPSTADEACTAAVRPKRSTPSFVDLLKEKDETHKTVVRTKRSTIPLNDQFKQKAQQYKPFHLWCLAGTDSFPTLETCLQRTQRLKVEDRRCRRAFLECCLFAQDLRSKTEDRIILSRSEVEFLEDVAPVQVRSYFPESWLWEEHAVSRSGSLSITKSLPDSLTTWEMKAVGVFNNGICVADPVQVRVTQALSVDVPLPYSMVRGEQIELKGSVYNQNDIDTTFSVTLQAAEGVCVFRGTLRNEDGDPHVNKGKIRARSVETVRFFIMALEVGTHELKFTLTTTSATEILVKKLRVVPEGIRKETWIGGRIDPQGVYGKIVNRVELGNYNPKNLVPKSTVDRELTINGELLGELLSIITDPKGIMKLLTLPRGSAEVELLSLLPVFYVYDYLERAEEWGHVGDISIAGLKRKMEEGIISIMSFKSKREHSFTLFRNKEASTWLTALMVKTLAKVDKYLPVDGDMLSNTVRWLITQCQNQNGSFSEKSSYKPNKLMGTGADVTDQAVYLTSFVAIGIKNALSVPKCNLQIYQDAVDKAERYLTLHAVKVKNLYVRALATYALNVIDQSSQGAVNMYEKLKKDSQVKGNPVLIRFWQEKDASQDPLKPNKATAATVETTAYALLSCLLRGDMNYAQPVVNWLTQDQRYGGGFHSTQDAILTLEALTQYRTVARQALLNMEVDVSYRKAGLIGRFSLSQNRPIGKPMELAQAEDIILKTGSSSGVAFANLKLVYYETVQSNEDCRFDMSIDVHSHKPGSDEPMERSPRIVACAKYRKPENEVEMEAGHTVMEINLPTGFTLVVQDLERLRDGLESRISDFEINGGQVILQMDSIPSDEFYCVGFRIQEVFTTGMNSASTFKVYEFHDPDNQCTKFYHLQTRKLLRLCNGANCQCMAAECCTFKPNIDSAITAQQRMQHACREGIKYAFKVRVTSTTAEGDFLTYNANMEQILKKGSEDIRIGTEVGLVKKATCSTNLEIGKHYLIMGAEIMQLRLLRSYRYKFPLDSQASVEWWPSESDCSESSCRTYLNILIEFEFDFSFTGCKRA</sequence>
<dbReference type="Gene3D" id="1.50.10.20">
    <property type="match status" value="1"/>
</dbReference>
<dbReference type="Gene3D" id="2.60.40.1930">
    <property type="match status" value="3"/>
</dbReference>
<dbReference type="Pfam" id="PF00207">
    <property type="entry name" value="A2M"/>
    <property type="match status" value="1"/>
</dbReference>
<dbReference type="OMA" id="YKRIIAC"/>
<dbReference type="Pfam" id="PF17790">
    <property type="entry name" value="MG1"/>
    <property type="match status" value="1"/>
</dbReference>
<proteinExistence type="predicted"/>
<dbReference type="SUPFAM" id="SSF48239">
    <property type="entry name" value="Terpenoid cyclases/Protein prenyltransferases"/>
    <property type="match status" value="1"/>
</dbReference>
<protein>
    <submittedName>
        <fullName evidence="6">Complement C5</fullName>
    </submittedName>
</protein>
<dbReference type="SMART" id="SM01360">
    <property type="entry name" value="A2M"/>
    <property type="match status" value="1"/>
</dbReference>
<dbReference type="Gene3D" id="1.20.91.20">
    <property type="entry name" value="Anaphylotoxins (complement system)"/>
    <property type="match status" value="1"/>
</dbReference>
<dbReference type="Gene3D" id="2.60.40.690">
    <property type="entry name" value="Alpha-macroglobulin, receptor-binding domain"/>
    <property type="match status" value="1"/>
</dbReference>
<keyword evidence="3" id="KW-1015">Disulfide bond</keyword>
<dbReference type="SMART" id="SM01361">
    <property type="entry name" value="A2M_recep"/>
    <property type="match status" value="1"/>
</dbReference>
<dbReference type="PANTHER" id="PTHR11412:SF83">
    <property type="entry name" value="COMPLEMENT C5"/>
    <property type="match status" value="1"/>
</dbReference>
<dbReference type="Pfam" id="PF01821">
    <property type="entry name" value="ANATO"/>
    <property type="match status" value="1"/>
</dbReference>
<dbReference type="SUPFAM" id="SSF47686">
    <property type="entry name" value="Anaphylotoxins (complement system)"/>
    <property type="match status" value="1"/>
</dbReference>
<dbReference type="InterPro" id="IPR011625">
    <property type="entry name" value="A2M_N_BRD"/>
</dbReference>
<evidence type="ECO:0000313" key="7">
    <source>
        <dbReference type="Ensembl" id="ENSAMXP00005004377.1"/>
    </source>
</evidence>
<dbReference type="Gene3D" id="2.20.130.20">
    <property type="match status" value="1"/>
</dbReference>
<dbReference type="PROSITE" id="PS50189">
    <property type="entry name" value="NTR"/>
    <property type="match status" value="1"/>
</dbReference>
<dbReference type="Ensembl" id="ENSAMXT00005004990.1">
    <property type="protein sequence ID" value="ENSAMXP00005004377.1"/>
    <property type="gene ID" value="ENSAMXG00005001880.1"/>
</dbReference>
<dbReference type="InterPro" id="IPR000020">
    <property type="entry name" value="Anaphylatoxin/fibulin"/>
</dbReference>
<evidence type="ECO:0000313" key="8">
    <source>
        <dbReference type="Proteomes" id="UP000694621"/>
    </source>
</evidence>
<dbReference type="InterPro" id="IPR048843">
    <property type="entry name" value="C5_CUB"/>
</dbReference>
<dbReference type="SUPFAM" id="SSF49410">
    <property type="entry name" value="Alpha-macroglobulin receptor domain"/>
    <property type="match status" value="1"/>
</dbReference>
<dbReference type="GO" id="GO:0004866">
    <property type="term" value="F:endopeptidase inhibitor activity"/>
    <property type="evidence" value="ECO:0007669"/>
    <property type="project" value="InterPro"/>
</dbReference>
<dbReference type="InterPro" id="IPR040839">
    <property type="entry name" value="MG4"/>
</dbReference>
<dbReference type="PANTHER" id="PTHR11412">
    <property type="entry name" value="MACROGLOBULIN / COMPLEMENT"/>
    <property type="match status" value="1"/>
</dbReference>
<keyword evidence="2" id="KW-0964">Secreted</keyword>
<evidence type="ECO:0000313" key="6">
    <source>
        <dbReference type="EMBL" id="KAG9261916.1"/>
    </source>
</evidence>
<dbReference type="KEGG" id="amex:103042674"/>
<dbReference type="InterPro" id="IPR008930">
    <property type="entry name" value="Terpenoid_cyclase/PrenylTrfase"/>
</dbReference>
<accession>A0A8B9GY16</accession>
<dbReference type="Pfam" id="PF01759">
    <property type="entry name" value="NTR"/>
    <property type="match status" value="1"/>
</dbReference>
<dbReference type="SUPFAM" id="SSF50242">
    <property type="entry name" value="TIMP-like"/>
    <property type="match status" value="1"/>
</dbReference>
<evidence type="ECO:0000256" key="4">
    <source>
        <dbReference type="SAM" id="SignalP"/>
    </source>
</evidence>
<dbReference type="Gene3D" id="2.60.120.1540">
    <property type="match status" value="1"/>
</dbReference>
<dbReference type="InterPro" id="IPR036595">
    <property type="entry name" value="A-macroglobulin_rcpt-bd_sf"/>
</dbReference>
<dbReference type="InterPro" id="IPR013783">
    <property type="entry name" value="Ig-like_fold"/>
</dbReference>
<dbReference type="GeneID" id="103042674"/>
<dbReference type="InterPro" id="IPR018081">
    <property type="entry name" value="Anaphylatoxin_comp_syst"/>
</dbReference>
<dbReference type="CTD" id="727"/>
<evidence type="ECO:0000313" key="9">
    <source>
        <dbReference type="Proteomes" id="UP000752171"/>
    </source>
</evidence>
<dbReference type="InterPro" id="IPR009048">
    <property type="entry name" value="A-macroglobulin_rcpt-bd"/>
</dbReference>
<dbReference type="Pfam" id="PF17791">
    <property type="entry name" value="MG3"/>
    <property type="match status" value="1"/>
</dbReference>
<dbReference type="Proteomes" id="UP000752171">
    <property type="component" value="Unassembled WGS sequence"/>
</dbReference>
<dbReference type="OrthoDB" id="6359008at2759"/>
<evidence type="ECO:0000256" key="1">
    <source>
        <dbReference type="ARBA" id="ARBA00004613"/>
    </source>
</evidence>
<dbReference type="Gene3D" id="6.20.50.160">
    <property type="match status" value="1"/>
</dbReference>
<feature type="signal peptide" evidence="4">
    <location>
        <begin position="1"/>
        <end position="19"/>
    </location>
</feature>
<dbReference type="InterPro" id="IPR041555">
    <property type="entry name" value="MG3"/>
</dbReference>
<dbReference type="Pfam" id="PF07678">
    <property type="entry name" value="TED_complement"/>
    <property type="match status" value="1"/>
</dbReference>
<dbReference type="Pfam" id="PF07677">
    <property type="entry name" value="A2M_recep"/>
    <property type="match status" value="1"/>
</dbReference>